<dbReference type="EMBL" id="BAABME010000326">
    <property type="protein sequence ID" value="GAA0141789.1"/>
    <property type="molecule type" value="Genomic_DNA"/>
</dbReference>
<organism evidence="2 3">
    <name type="scientific">Lithospermum erythrorhizon</name>
    <name type="common">Purple gromwell</name>
    <name type="synonym">Lithospermum officinale var. erythrorhizon</name>
    <dbReference type="NCBI Taxonomy" id="34254"/>
    <lineage>
        <taxon>Eukaryota</taxon>
        <taxon>Viridiplantae</taxon>
        <taxon>Streptophyta</taxon>
        <taxon>Embryophyta</taxon>
        <taxon>Tracheophyta</taxon>
        <taxon>Spermatophyta</taxon>
        <taxon>Magnoliopsida</taxon>
        <taxon>eudicotyledons</taxon>
        <taxon>Gunneridae</taxon>
        <taxon>Pentapetalae</taxon>
        <taxon>asterids</taxon>
        <taxon>lamiids</taxon>
        <taxon>Boraginales</taxon>
        <taxon>Boraginaceae</taxon>
        <taxon>Boraginoideae</taxon>
        <taxon>Lithospermeae</taxon>
        <taxon>Lithospermum</taxon>
    </lineage>
</organism>
<evidence type="ECO:0000256" key="1">
    <source>
        <dbReference type="SAM" id="MobiDB-lite"/>
    </source>
</evidence>
<protein>
    <submittedName>
        <fullName evidence="2">Uncharacterized protein</fullName>
    </submittedName>
</protein>
<keyword evidence="3" id="KW-1185">Reference proteome</keyword>
<evidence type="ECO:0000313" key="3">
    <source>
        <dbReference type="Proteomes" id="UP001454036"/>
    </source>
</evidence>
<comment type="caution">
    <text evidence="2">The sequence shown here is derived from an EMBL/GenBank/DDBJ whole genome shotgun (WGS) entry which is preliminary data.</text>
</comment>
<name>A0AAV3NQZ0_LITER</name>
<feature type="compositionally biased region" description="Basic and acidic residues" evidence="1">
    <location>
        <begin position="192"/>
        <end position="206"/>
    </location>
</feature>
<gene>
    <name evidence="2" type="ORF">LIER_02848</name>
</gene>
<dbReference type="PANTHER" id="PTHR33240:SF8">
    <property type="entry name" value="OS03G0439900 PROTEIN"/>
    <property type="match status" value="1"/>
</dbReference>
<dbReference type="InterPro" id="IPR021109">
    <property type="entry name" value="Peptidase_aspartic_dom_sf"/>
</dbReference>
<proteinExistence type="predicted"/>
<dbReference type="PANTHER" id="PTHR33240">
    <property type="entry name" value="OS08G0508500 PROTEIN"/>
    <property type="match status" value="1"/>
</dbReference>
<dbReference type="Gene3D" id="2.40.70.10">
    <property type="entry name" value="Acid Proteases"/>
    <property type="match status" value="1"/>
</dbReference>
<feature type="region of interest" description="Disordered" evidence="1">
    <location>
        <begin position="1"/>
        <end position="21"/>
    </location>
</feature>
<dbReference type="Proteomes" id="UP001454036">
    <property type="component" value="Unassembled WGS sequence"/>
</dbReference>
<reference evidence="2 3" key="1">
    <citation type="submission" date="2024-01" db="EMBL/GenBank/DDBJ databases">
        <title>The complete chloroplast genome sequence of Lithospermum erythrorhizon: insights into the phylogenetic relationship among Boraginaceae species and the maternal lineages of purple gromwells.</title>
        <authorList>
            <person name="Okada T."/>
            <person name="Watanabe K."/>
        </authorList>
    </citation>
    <scope>NUCLEOTIDE SEQUENCE [LARGE SCALE GENOMIC DNA]</scope>
</reference>
<feature type="region of interest" description="Disordered" evidence="1">
    <location>
        <begin position="192"/>
        <end position="213"/>
    </location>
</feature>
<sequence>MLYKKRHERRRGSHTSEEPQATLEIPQRFTVTFTDEDMQEEDGYHNRLPYISGYLCEIKMSKMLADGCSTVIILPLHILKLVNISTKDLQTTRVMIQGFNQERQRALGKVSLDLMIVGLEKTSWFHVIDSKSTYNTLLGRPWIHSNNVVPSILHQCLKYCKDGSEWMIKAYENPSTIEESYFADAKYYQRNKTSEAHPKEEPEAHRVAQSKIN</sequence>
<dbReference type="CDD" id="cd00303">
    <property type="entry name" value="retropepsin_like"/>
    <property type="match status" value="1"/>
</dbReference>
<dbReference type="AlphaFoldDB" id="A0AAV3NQZ0"/>
<feature type="compositionally biased region" description="Basic residues" evidence="1">
    <location>
        <begin position="1"/>
        <end position="13"/>
    </location>
</feature>
<evidence type="ECO:0000313" key="2">
    <source>
        <dbReference type="EMBL" id="GAA0141789.1"/>
    </source>
</evidence>
<accession>A0AAV3NQZ0</accession>